<dbReference type="AlphaFoldDB" id="A0A8K0T8G3"/>
<comment type="caution">
    <text evidence="1">The sequence shown here is derived from an EMBL/GenBank/DDBJ whole genome shotgun (WGS) entry which is preliminary data.</text>
</comment>
<proteinExistence type="predicted"/>
<reference evidence="1" key="1">
    <citation type="journal article" date="2021" name="Nat. Commun.">
        <title>Genetic determinants of endophytism in the Arabidopsis root mycobiome.</title>
        <authorList>
            <person name="Mesny F."/>
            <person name="Miyauchi S."/>
            <person name="Thiergart T."/>
            <person name="Pickel B."/>
            <person name="Atanasova L."/>
            <person name="Karlsson M."/>
            <person name="Huettel B."/>
            <person name="Barry K.W."/>
            <person name="Haridas S."/>
            <person name="Chen C."/>
            <person name="Bauer D."/>
            <person name="Andreopoulos W."/>
            <person name="Pangilinan J."/>
            <person name="LaButti K."/>
            <person name="Riley R."/>
            <person name="Lipzen A."/>
            <person name="Clum A."/>
            <person name="Drula E."/>
            <person name="Henrissat B."/>
            <person name="Kohler A."/>
            <person name="Grigoriev I.V."/>
            <person name="Martin F.M."/>
            <person name="Hacquard S."/>
        </authorList>
    </citation>
    <scope>NUCLEOTIDE SEQUENCE</scope>
    <source>
        <strain evidence="1">MPI-CAGE-AT-0016</strain>
    </source>
</reference>
<name>A0A8K0T8G3_9PEZI</name>
<dbReference type="EMBL" id="JAGPXD010000004">
    <property type="protein sequence ID" value="KAH7358226.1"/>
    <property type="molecule type" value="Genomic_DNA"/>
</dbReference>
<organism evidence="1 2">
    <name type="scientific">Plectosphaerella cucumerina</name>
    <dbReference type="NCBI Taxonomy" id="40658"/>
    <lineage>
        <taxon>Eukaryota</taxon>
        <taxon>Fungi</taxon>
        <taxon>Dikarya</taxon>
        <taxon>Ascomycota</taxon>
        <taxon>Pezizomycotina</taxon>
        <taxon>Sordariomycetes</taxon>
        <taxon>Hypocreomycetidae</taxon>
        <taxon>Glomerellales</taxon>
        <taxon>Plectosphaerellaceae</taxon>
        <taxon>Plectosphaerella</taxon>
    </lineage>
</organism>
<evidence type="ECO:0000313" key="1">
    <source>
        <dbReference type="EMBL" id="KAH7358226.1"/>
    </source>
</evidence>
<protein>
    <submittedName>
        <fullName evidence="1">Uncharacterized protein</fullName>
    </submittedName>
</protein>
<evidence type="ECO:0000313" key="2">
    <source>
        <dbReference type="Proteomes" id="UP000813385"/>
    </source>
</evidence>
<keyword evidence="2" id="KW-1185">Reference proteome</keyword>
<gene>
    <name evidence="1" type="ORF">B0T11DRAFT_101326</name>
</gene>
<sequence>MVLTKTRCMSCLLIFAPTGGRACRRFPVLGHHGYGAMEETWVLAETPGFAFAGFLVFRFIPLRLVGSILLPFFPLSGWFPLHFVATFFSLSSRPVLTDNVQYQTSQRDHAHVWRHDEAGVEGWTVLGHVGSLWGRDRSSPGHDQGEGRFLNRHLLS</sequence>
<dbReference type="Proteomes" id="UP000813385">
    <property type="component" value="Unassembled WGS sequence"/>
</dbReference>
<accession>A0A8K0T8G3</accession>